<evidence type="ECO:0000313" key="5">
    <source>
        <dbReference type="Proteomes" id="UP000198755"/>
    </source>
</evidence>
<organism evidence="4 5">
    <name type="scientific">Methylocapsa palsarum</name>
    <dbReference type="NCBI Taxonomy" id="1612308"/>
    <lineage>
        <taxon>Bacteria</taxon>
        <taxon>Pseudomonadati</taxon>
        <taxon>Pseudomonadota</taxon>
        <taxon>Alphaproteobacteria</taxon>
        <taxon>Hyphomicrobiales</taxon>
        <taxon>Beijerinckiaceae</taxon>
        <taxon>Methylocapsa</taxon>
    </lineage>
</organism>
<evidence type="ECO:0000259" key="3">
    <source>
        <dbReference type="Pfam" id="PF03981"/>
    </source>
</evidence>
<dbReference type="InterPro" id="IPR021150">
    <property type="entry name" value="Ubiq_cyt_c_chap"/>
</dbReference>
<dbReference type="Pfam" id="PF03981">
    <property type="entry name" value="Ubiq_cyt_C_chap"/>
    <property type="match status" value="1"/>
</dbReference>
<comment type="similarity">
    <text evidence="2">Belongs to the UPF0174 family.</text>
</comment>
<accession>A0A1I3Y889</accession>
<reference evidence="4 5" key="1">
    <citation type="submission" date="2016-10" db="EMBL/GenBank/DDBJ databases">
        <authorList>
            <person name="de Groot N.N."/>
        </authorList>
    </citation>
    <scope>NUCLEOTIDE SEQUENCE [LARGE SCALE GENOMIC DNA]</scope>
    <source>
        <strain evidence="4 5">NE2</strain>
    </source>
</reference>
<evidence type="ECO:0000256" key="1">
    <source>
        <dbReference type="ARBA" id="ARBA00006407"/>
    </source>
</evidence>
<dbReference type="PANTHER" id="PTHR12184:SF1">
    <property type="entry name" value="UBIQUINOL-CYTOCHROME-C REDUCTASE COMPLEX ASSEMBLY FACTOR 1"/>
    <property type="match status" value="1"/>
</dbReference>
<name>A0A1I3Y889_9HYPH</name>
<proteinExistence type="inferred from homology"/>
<dbReference type="EMBL" id="FOSN01000005">
    <property type="protein sequence ID" value="SFK27619.1"/>
    <property type="molecule type" value="Genomic_DNA"/>
</dbReference>
<evidence type="ECO:0000313" key="4">
    <source>
        <dbReference type="EMBL" id="SFK27619.1"/>
    </source>
</evidence>
<evidence type="ECO:0000256" key="2">
    <source>
        <dbReference type="ARBA" id="ARBA00006436"/>
    </source>
</evidence>
<protein>
    <submittedName>
        <fullName evidence="4">Cytochrome b pre-mRNA-processing protein 3</fullName>
    </submittedName>
</protein>
<sequence>MFPFYRKSANRAMIERLHGDIVAAARNPVLFTDYGIDDSLDGRFEAFTLLAALVLRRLNAIEAPGPDMAQDLADAVFRHFDAGLRESGVGDASVPKRMKTFTESFQGRAVAYDQALRSGHEALAVALTRNVLSNRPGGDRLARYAEAAAAALERAQIQAFTSGPVPFPDPAAF</sequence>
<dbReference type="InterPro" id="IPR007129">
    <property type="entry name" value="Ubiqinol_cyt_c_chaperone_CPB3"/>
</dbReference>
<dbReference type="OrthoDB" id="7158889at2"/>
<gene>
    <name evidence="4" type="ORF">SAMN05444581_10555</name>
</gene>
<feature type="domain" description="Ubiquinol-cytochrome c chaperone" evidence="3">
    <location>
        <begin position="33"/>
        <end position="164"/>
    </location>
</feature>
<keyword evidence="5" id="KW-1185">Reference proteome</keyword>
<comment type="similarity">
    <text evidence="1">Belongs to the CBP3 family.</text>
</comment>
<dbReference type="PANTHER" id="PTHR12184">
    <property type="entry name" value="UBIQUINOL-CYTOCHROME C REDUCTASE COMPLEX ASSEMBLY FACTOR 1 FAMILY MEMBER"/>
    <property type="match status" value="1"/>
</dbReference>
<dbReference type="STRING" id="1612308.SAMN05444581_10555"/>
<dbReference type="Proteomes" id="UP000198755">
    <property type="component" value="Unassembled WGS sequence"/>
</dbReference>
<dbReference type="AlphaFoldDB" id="A0A1I3Y889"/>